<dbReference type="InterPro" id="IPR026906">
    <property type="entry name" value="LRR_5"/>
</dbReference>
<dbReference type="Gene3D" id="3.80.10.10">
    <property type="entry name" value="Ribonuclease Inhibitor"/>
    <property type="match status" value="1"/>
</dbReference>
<dbReference type="InterPro" id="IPR032675">
    <property type="entry name" value="LRR_dom_sf"/>
</dbReference>
<dbReference type="EMBL" id="JBHLVF010000039">
    <property type="protein sequence ID" value="MFC0394120.1"/>
    <property type="molecule type" value="Genomic_DNA"/>
</dbReference>
<protein>
    <submittedName>
        <fullName evidence="1">Leucine-rich repeat domain-containing protein</fullName>
    </submittedName>
</protein>
<sequence>MGDFSFLNKQLTSVTIPSSVRIIMYAAFWECLLESVTISKGVTSIGEYAFQDNKLVGVSIPDSVTWIGHGAFYHNPPLTSVIVEGDASTIADDAFESLITMIAFDPSPAKTYASGNGYEFLNILSLRSQLFSKRRIRGKASSFNKGNGSCS</sequence>
<proteinExistence type="predicted"/>
<comment type="caution">
    <text evidence="1">The sequence shown here is derived from an EMBL/GenBank/DDBJ whole genome shotgun (WGS) entry which is preliminary data.</text>
</comment>
<dbReference type="Pfam" id="PF13306">
    <property type="entry name" value="LRR_5"/>
    <property type="match status" value="1"/>
</dbReference>
<name>A0ABV6JH00_9BACL</name>
<organism evidence="1 2">
    <name type="scientific">Paenibacillus mendelii</name>
    <dbReference type="NCBI Taxonomy" id="206163"/>
    <lineage>
        <taxon>Bacteria</taxon>
        <taxon>Bacillati</taxon>
        <taxon>Bacillota</taxon>
        <taxon>Bacilli</taxon>
        <taxon>Bacillales</taxon>
        <taxon>Paenibacillaceae</taxon>
        <taxon>Paenibacillus</taxon>
    </lineage>
</organism>
<accession>A0ABV6JH00</accession>
<keyword evidence="2" id="KW-1185">Reference proteome</keyword>
<dbReference type="Proteomes" id="UP001589818">
    <property type="component" value="Unassembled WGS sequence"/>
</dbReference>
<gene>
    <name evidence="1" type="ORF">ACFFJ8_22460</name>
</gene>
<evidence type="ECO:0000313" key="2">
    <source>
        <dbReference type="Proteomes" id="UP001589818"/>
    </source>
</evidence>
<reference evidence="1 2" key="1">
    <citation type="submission" date="2024-09" db="EMBL/GenBank/DDBJ databases">
        <authorList>
            <person name="Sun Q."/>
            <person name="Mori K."/>
        </authorList>
    </citation>
    <scope>NUCLEOTIDE SEQUENCE [LARGE SCALE GENOMIC DNA]</scope>
    <source>
        <strain evidence="1 2">CCM 4839</strain>
    </source>
</reference>
<evidence type="ECO:0000313" key="1">
    <source>
        <dbReference type="EMBL" id="MFC0394120.1"/>
    </source>
</evidence>
<dbReference type="RefSeq" id="WP_204822429.1">
    <property type="nucleotide sequence ID" value="NZ_JANHOF010000022.1"/>
</dbReference>